<sequence>MFRIRVGTIGFKSGFPLVSNAMVWRQVAARRFNSSESEIDISKLSFTNKALKQSLDNGPSSNQRPTLNHLHLDNATLRRDDIVEVGDLKNSPKMIASETPITGVLAGRTVDVRSGNVSGALASLNRLLKINNIQKTLIKQRFYMKPGKVQAQIRVDSRKRRFDKGFRRLLNVVKEAKRRGY</sequence>
<dbReference type="Proteomes" id="UP000094236">
    <property type="component" value="Unassembled WGS sequence"/>
</dbReference>
<dbReference type="GO" id="GO:0003735">
    <property type="term" value="F:structural constituent of ribosome"/>
    <property type="evidence" value="ECO:0007669"/>
    <property type="project" value="InterPro"/>
</dbReference>
<name>A0A1E4TN74_PACTA</name>
<gene>
    <name evidence="4" type="ORF">PACTADRAFT_51800</name>
</gene>
<evidence type="ECO:0000256" key="3">
    <source>
        <dbReference type="ARBA" id="ARBA00023274"/>
    </source>
</evidence>
<dbReference type="Pfam" id="PF01165">
    <property type="entry name" value="Ribosomal_S21"/>
    <property type="match status" value="1"/>
</dbReference>
<dbReference type="GO" id="GO:0070124">
    <property type="term" value="P:mitochondrial translational initiation"/>
    <property type="evidence" value="ECO:0007669"/>
    <property type="project" value="TreeGrafter"/>
</dbReference>
<comment type="similarity">
    <text evidence="1">Belongs to the bacterial ribosomal protein bS21 family.</text>
</comment>
<dbReference type="PANTHER" id="PTHR41237:SF1">
    <property type="entry name" value="SMALL RIBOSOMAL SUBUNIT PROTEIN BS21M"/>
    <property type="match status" value="1"/>
</dbReference>
<evidence type="ECO:0000256" key="2">
    <source>
        <dbReference type="ARBA" id="ARBA00022980"/>
    </source>
</evidence>
<keyword evidence="5" id="KW-1185">Reference proteome</keyword>
<evidence type="ECO:0000313" key="4">
    <source>
        <dbReference type="EMBL" id="ODV93181.1"/>
    </source>
</evidence>
<dbReference type="PANTHER" id="PTHR41237">
    <property type="entry name" value="37S RIBOSOMAL PROTEIN MRP21, MITOCHONDRIAL"/>
    <property type="match status" value="1"/>
</dbReference>
<dbReference type="EMBL" id="KV454018">
    <property type="protein sequence ID" value="ODV93181.1"/>
    <property type="molecule type" value="Genomic_DNA"/>
</dbReference>
<protein>
    <recommendedName>
        <fullName evidence="6">Ribosomal protein S21</fullName>
    </recommendedName>
</protein>
<dbReference type="InterPro" id="IPR052837">
    <property type="entry name" value="Mitoribosomal_bS21"/>
</dbReference>
<dbReference type="OrthoDB" id="2501249at2759"/>
<reference evidence="5" key="1">
    <citation type="submission" date="2016-05" db="EMBL/GenBank/DDBJ databases">
        <title>Comparative genomics of biotechnologically important yeasts.</title>
        <authorList>
            <consortium name="DOE Joint Genome Institute"/>
            <person name="Riley R."/>
            <person name="Haridas S."/>
            <person name="Wolfe K.H."/>
            <person name="Lopes M.R."/>
            <person name="Hittinger C.T."/>
            <person name="Goker M."/>
            <person name="Salamov A."/>
            <person name="Wisecaver J."/>
            <person name="Long T.M."/>
            <person name="Aerts A.L."/>
            <person name="Barry K."/>
            <person name="Choi C."/>
            <person name="Clum A."/>
            <person name="Coughlan A.Y."/>
            <person name="Deshpande S."/>
            <person name="Douglass A.P."/>
            <person name="Hanson S.J."/>
            <person name="Klenk H.-P."/>
            <person name="Labutti K."/>
            <person name="Lapidus A."/>
            <person name="Lindquist E."/>
            <person name="Lipzen A."/>
            <person name="Meier-Kolthoff J.P."/>
            <person name="Ohm R.A."/>
            <person name="Otillar R.P."/>
            <person name="Pangilinan J."/>
            <person name="Peng Y."/>
            <person name="Rokas A."/>
            <person name="Rosa C.A."/>
            <person name="Scheuner C."/>
            <person name="Sibirny A.A."/>
            <person name="Slot J.C."/>
            <person name="Stielow J.B."/>
            <person name="Sun H."/>
            <person name="Kurtzman C.P."/>
            <person name="Blackwell M."/>
            <person name="Grigoriev I.V."/>
            <person name="Jeffries T.W."/>
        </authorList>
    </citation>
    <scope>NUCLEOTIDE SEQUENCE [LARGE SCALE GENOMIC DNA]</scope>
    <source>
        <strain evidence="5">NRRL Y-2460</strain>
    </source>
</reference>
<dbReference type="STRING" id="669874.A0A1E4TN74"/>
<dbReference type="GO" id="GO:0005763">
    <property type="term" value="C:mitochondrial small ribosomal subunit"/>
    <property type="evidence" value="ECO:0007669"/>
    <property type="project" value="TreeGrafter"/>
</dbReference>
<evidence type="ECO:0000256" key="1">
    <source>
        <dbReference type="ARBA" id="ARBA00006640"/>
    </source>
</evidence>
<evidence type="ECO:0000313" key="5">
    <source>
        <dbReference type="Proteomes" id="UP000094236"/>
    </source>
</evidence>
<dbReference type="InterPro" id="IPR001911">
    <property type="entry name" value="Ribosomal_bS21"/>
</dbReference>
<dbReference type="AlphaFoldDB" id="A0A1E4TN74"/>
<keyword evidence="2" id="KW-0689">Ribosomal protein</keyword>
<keyword evidence="3" id="KW-0687">Ribonucleoprotein</keyword>
<accession>A0A1E4TN74</accession>
<evidence type="ECO:0008006" key="6">
    <source>
        <dbReference type="Google" id="ProtNLM"/>
    </source>
</evidence>
<organism evidence="4 5">
    <name type="scientific">Pachysolen tannophilus NRRL Y-2460</name>
    <dbReference type="NCBI Taxonomy" id="669874"/>
    <lineage>
        <taxon>Eukaryota</taxon>
        <taxon>Fungi</taxon>
        <taxon>Dikarya</taxon>
        <taxon>Ascomycota</taxon>
        <taxon>Saccharomycotina</taxon>
        <taxon>Pichiomycetes</taxon>
        <taxon>Pachysolenaceae</taxon>
        <taxon>Pachysolen</taxon>
    </lineage>
</organism>
<proteinExistence type="inferred from homology"/>